<dbReference type="EMBL" id="CAJFCW020000003">
    <property type="protein sequence ID" value="CAG9100684.1"/>
    <property type="molecule type" value="Genomic_DNA"/>
</dbReference>
<dbReference type="Gene3D" id="3.30.43.10">
    <property type="entry name" value="Uridine Diphospho-n-acetylenolpyruvylglucosamine Reductase, domain 2"/>
    <property type="match status" value="1"/>
</dbReference>
<dbReference type="EMBL" id="CAJFDH010000003">
    <property type="protein sequence ID" value="CAD5213347.1"/>
    <property type="molecule type" value="Genomic_DNA"/>
</dbReference>
<dbReference type="Proteomes" id="UP000783686">
    <property type="component" value="Unassembled WGS sequence"/>
</dbReference>
<evidence type="ECO:0000256" key="2">
    <source>
        <dbReference type="ARBA" id="ARBA00004670"/>
    </source>
</evidence>
<evidence type="ECO:0000256" key="12">
    <source>
        <dbReference type="PIRSR" id="PIRSR625650-2"/>
    </source>
</evidence>
<dbReference type="GO" id="GO:0008609">
    <property type="term" value="F:alkylglycerone-phosphate synthase activity"/>
    <property type="evidence" value="ECO:0007669"/>
    <property type="project" value="UniProtKB-EC"/>
</dbReference>
<dbReference type="PANTHER" id="PTHR46568">
    <property type="entry name" value="ALKYLDIHYDROXYACETONEPHOSPHATE SYNTHASE, PEROXISOMAL"/>
    <property type="match status" value="1"/>
</dbReference>
<keyword evidence="6 15" id="KW-0812">Transmembrane</keyword>
<dbReference type="Proteomes" id="UP000614601">
    <property type="component" value="Unassembled WGS sequence"/>
</dbReference>
<dbReference type="Gene3D" id="3.30.465.10">
    <property type="match status" value="1"/>
</dbReference>
<evidence type="ECO:0000256" key="5">
    <source>
        <dbReference type="ARBA" id="ARBA00022630"/>
    </source>
</evidence>
<comment type="pathway">
    <text evidence="2">Glycerolipid metabolism; ether lipid biosynthesis.</text>
</comment>
<evidence type="ECO:0000256" key="6">
    <source>
        <dbReference type="ARBA" id="ARBA00022692"/>
    </source>
</evidence>
<dbReference type="OrthoDB" id="7786253at2759"/>
<evidence type="ECO:0000256" key="9">
    <source>
        <dbReference type="ARBA" id="ARBA00023136"/>
    </source>
</evidence>
<comment type="caution">
    <text evidence="17">The sequence shown here is derived from an EMBL/GenBank/DDBJ whole genome shotgun (WGS) entry which is preliminary data.</text>
</comment>
<keyword evidence="9 15" id="KW-0472">Membrane</keyword>
<evidence type="ECO:0000256" key="3">
    <source>
        <dbReference type="ARBA" id="ARBA00008000"/>
    </source>
</evidence>
<feature type="transmembrane region" description="Helical" evidence="15">
    <location>
        <begin position="829"/>
        <end position="853"/>
    </location>
</feature>
<feature type="transmembrane region" description="Helical" evidence="15">
    <location>
        <begin position="680"/>
        <end position="701"/>
    </location>
</feature>
<gene>
    <name evidence="17" type="ORF">BOKJ2_LOCUS5047</name>
</gene>
<dbReference type="Pfam" id="PF01529">
    <property type="entry name" value="DHHC"/>
    <property type="match status" value="1"/>
</dbReference>
<proteinExistence type="inferred from homology"/>
<comment type="subcellular location">
    <subcellularLocation>
        <location evidence="1">Membrane</location>
        <topology evidence="1">Multi-pass membrane protein</topology>
    </subcellularLocation>
</comment>
<evidence type="ECO:0000256" key="10">
    <source>
        <dbReference type="ARBA" id="ARBA00031574"/>
    </source>
</evidence>
<evidence type="ECO:0000256" key="4">
    <source>
        <dbReference type="ARBA" id="ARBA00012385"/>
    </source>
</evidence>
<feature type="binding site" evidence="13">
    <location>
        <begin position="294"/>
        <end position="300"/>
    </location>
    <ligand>
        <name>FAD</name>
        <dbReference type="ChEBI" id="CHEBI:57692"/>
    </ligand>
</feature>
<evidence type="ECO:0000256" key="7">
    <source>
        <dbReference type="ARBA" id="ARBA00022827"/>
    </source>
</evidence>
<feature type="domain" description="FAD-binding PCMH-type" evidence="16">
    <location>
        <begin position="128"/>
        <end position="310"/>
    </location>
</feature>
<dbReference type="GO" id="GO:0008611">
    <property type="term" value="P:ether lipid biosynthetic process"/>
    <property type="evidence" value="ECO:0007669"/>
    <property type="project" value="UniProtKB-UniPathway"/>
</dbReference>
<dbReference type="InterPro" id="IPR016164">
    <property type="entry name" value="FAD-linked_Oxase-like_C"/>
</dbReference>
<evidence type="ECO:0000259" key="16">
    <source>
        <dbReference type="PROSITE" id="PS51387"/>
    </source>
</evidence>
<dbReference type="InterPro" id="IPR016169">
    <property type="entry name" value="FAD-bd_PCMH_sub2"/>
</dbReference>
<protein>
    <recommendedName>
        <fullName evidence="4">alkylglycerone-phosphate synthase</fullName>
        <ecNumber evidence="4">2.5.1.26</ecNumber>
    </recommendedName>
    <alternativeName>
        <fullName evidence="10">Alkylglycerone-phosphate synthase</fullName>
    </alternativeName>
</protein>
<feature type="active site" description="Proton donor/acceptor" evidence="11">
    <location>
        <position position="469"/>
    </location>
</feature>
<evidence type="ECO:0000313" key="18">
    <source>
        <dbReference type="Proteomes" id="UP000614601"/>
    </source>
</evidence>
<accession>A0A811KCX9</accession>
<dbReference type="InterPro" id="IPR004113">
    <property type="entry name" value="FAD-bd_oxidored_4_C"/>
</dbReference>
<feature type="site" description="Important for enzyme activity" evidence="14">
    <location>
        <position position="310"/>
    </location>
</feature>
<dbReference type="GO" id="GO:0071949">
    <property type="term" value="F:FAD binding"/>
    <property type="evidence" value="ECO:0007669"/>
    <property type="project" value="InterPro"/>
</dbReference>
<evidence type="ECO:0000256" key="11">
    <source>
        <dbReference type="PIRSR" id="PIRSR625650-1"/>
    </source>
</evidence>
<evidence type="ECO:0000256" key="13">
    <source>
        <dbReference type="PIRSR" id="PIRSR625650-3"/>
    </source>
</evidence>
<keyword evidence="18" id="KW-1185">Reference proteome</keyword>
<feature type="transmembrane region" description="Helical" evidence="15">
    <location>
        <begin position="648"/>
        <end position="674"/>
    </location>
</feature>
<comment type="similarity">
    <text evidence="3">Belongs to the FAD-binding oxidoreductase/transferase type 4 family.</text>
</comment>
<dbReference type="UniPathway" id="UPA00781"/>
<reference evidence="17" key="1">
    <citation type="submission" date="2020-09" db="EMBL/GenBank/DDBJ databases">
        <authorList>
            <person name="Kikuchi T."/>
        </authorList>
    </citation>
    <scope>NUCLEOTIDE SEQUENCE</scope>
    <source>
        <strain evidence="17">SH1</strain>
    </source>
</reference>
<dbReference type="GO" id="GO:0016020">
    <property type="term" value="C:membrane"/>
    <property type="evidence" value="ECO:0007669"/>
    <property type="project" value="UniProtKB-SubCell"/>
</dbReference>
<dbReference type="EC" id="2.5.1.26" evidence="4"/>
<sequence length="944" mass="106014">MAPIIELDVPRVARDTILKYNGWGYNDSYFALSKSKDAYMTGDRYEISGKIIPNLRPWFENNMKVDLNKPTPAVPFNKLTIPNPISNNEFIEFLQNNSISFSNKDVYRVNRCHGHTVHDMFAVRYNHLERVPDIVVWPRNEMQVQQVVTAANKFNVVIIPIGGGTSVTNAVNCPNEETRTICSLDMQIMTDILYIDEANLIARVQPGLTGIQLEKILNEKGFTCGHEPDSLEFSTVGGWVSTRASGMKKNKYGNIEDLIVHINLVTAKGIIRKQCQVPRISAGPDLHQLVLGSEGTLGVVTERCQPASLRLVDNEQFIMGQSMKTQSTSWLSTLSSSISKAYITKWKGFQVDEMVAATCVFEGTAEEVAQQSKRLYDLASQFEGVIGGEENGRYGYRLTFAIAYLRDLGMEYGVIGESFETSVAWDKVEALCRNVKELLKRQAAELGVKYPILSSCRVTQVYDAGACVYFYFGFNCHGLQDPLAVYDAIEVSARDEVISCGGSISHHHGIGKLRKRWLQSTISSTGVNVLKALKQELDPKNIFAANNLFDSSDFKSKFGYGPGPGKFPTDLEPRHVRNDSTQRLLKAQVDEHEVQKTPARNFVVRQSGADFRKEHNIHVEPTLYLKSSAPARRPVFTMKRAVKSIGQAMPALFTWFLILGCTSAFFYLVVPAIIKQLGTLGMVLSSLDLLFFLFLIANLFMATTMDPGRHPAAIASEESVDDFRSPLYKNVEVNGITVRMKWCVTCRFYRPPRSSHCSVCDKCIDCFDHHCPWVHNCVGRRNYRYFFLFLIFLTLHMISIFSLCLTFCLTTGVNLRHEYLSPPYLCSLILMGLFVLLCFPIIGLTGFHVVLVVRARTTNEQVTGKFRSGYNPFTEGCWQNLAKALCTSQYPNYELPKKVALKQSDSLSVLYVPDNNSKKDGHIPMRNMITVSSPQNKDVANVTV</sequence>
<evidence type="ECO:0000256" key="8">
    <source>
        <dbReference type="ARBA" id="ARBA00022989"/>
    </source>
</evidence>
<dbReference type="SUPFAM" id="SSF56176">
    <property type="entry name" value="FAD-binding/transporter-associated domain-like"/>
    <property type="match status" value="1"/>
</dbReference>
<feature type="binding site" evidence="13">
    <location>
        <begin position="160"/>
        <end position="166"/>
    </location>
    <ligand>
        <name>FAD</name>
        <dbReference type="ChEBI" id="CHEBI:57692"/>
    </ligand>
</feature>
<dbReference type="AlphaFoldDB" id="A0A811KCX9"/>
<dbReference type="InterPro" id="IPR001594">
    <property type="entry name" value="Palmitoyltrfase_DHHC"/>
</dbReference>
<dbReference type="InterPro" id="IPR036318">
    <property type="entry name" value="FAD-bd_PCMH-like_sf"/>
</dbReference>
<dbReference type="Gene3D" id="1.10.45.10">
    <property type="entry name" value="Vanillyl-alcohol Oxidase, Chain A, domain 4"/>
    <property type="match status" value="1"/>
</dbReference>
<dbReference type="Gene3D" id="3.40.462.40">
    <property type="entry name" value="FAD-linked oxidase, cap domain/gating helix"/>
    <property type="match status" value="1"/>
</dbReference>
<dbReference type="InterPro" id="IPR016166">
    <property type="entry name" value="FAD-bd_PCMH"/>
</dbReference>
<dbReference type="InterPro" id="IPR016171">
    <property type="entry name" value="Vanillyl_alc_oxidase_C-sub2"/>
</dbReference>
<dbReference type="PROSITE" id="PS50216">
    <property type="entry name" value="DHHC"/>
    <property type="match status" value="1"/>
</dbReference>
<name>A0A811KCX9_9BILA</name>
<organism evidence="17 18">
    <name type="scientific">Bursaphelenchus okinawaensis</name>
    <dbReference type="NCBI Taxonomy" id="465554"/>
    <lineage>
        <taxon>Eukaryota</taxon>
        <taxon>Metazoa</taxon>
        <taxon>Ecdysozoa</taxon>
        <taxon>Nematoda</taxon>
        <taxon>Chromadorea</taxon>
        <taxon>Rhabditida</taxon>
        <taxon>Tylenchina</taxon>
        <taxon>Tylenchomorpha</taxon>
        <taxon>Aphelenchoidea</taxon>
        <taxon>Aphelenchoididae</taxon>
        <taxon>Bursaphelenchus</taxon>
    </lineage>
</organism>
<keyword evidence="5" id="KW-0285">Flavoprotein</keyword>
<comment type="cofactor">
    <cofactor evidence="13">
        <name>FAD</name>
        <dbReference type="ChEBI" id="CHEBI:57692"/>
    </cofactor>
</comment>
<dbReference type="GO" id="GO:0005777">
    <property type="term" value="C:peroxisome"/>
    <property type="evidence" value="ECO:0007669"/>
    <property type="project" value="TreeGrafter"/>
</dbReference>
<dbReference type="InterPro" id="IPR025650">
    <property type="entry name" value="Alkyl-DHAP_Synthase"/>
</dbReference>
<dbReference type="PROSITE" id="PS51387">
    <property type="entry name" value="FAD_PCMH"/>
    <property type="match status" value="1"/>
</dbReference>
<dbReference type="InterPro" id="IPR006094">
    <property type="entry name" value="Oxid_FAD_bind_N"/>
</dbReference>
<evidence type="ECO:0000256" key="1">
    <source>
        <dbReference type="ARBA" id="ARBA00004141"/>
    </source>
</evidence>
<feature type="transmembrane region" description="Helical" evidence="15">
    <location>
        <begin position="785"/>
        <end position="809"/>
    </location>
</feature>
<evidence type="ECO:0000256" key="15">
    <source>
        <dbReference type="SAM" id="Phobius"/>
    </source>
</evidence>
<dbReference type="Pfam" id="PF01565">
    <property type="entry name" value="FAD_binding_4"/>
    <property type="match status" value="1"/>
</dbReference>
<dbReference type="Gene3D" id="3.30.160.650">
    <property type="match status" value="1"/>
</dbReference>
<evidence type="ECO:0000256" key="14">
    <source>
        <dbReference type="PIRSR" id="PIRSR625650-4"/>
    </source>
</evidence>
<dbReference type="SUPFAM" id="SSF55103">
    <property type="entry name" value="FAD-linked oxidases, C-terminal domain"/>
    <property type="match status" value="1"/>
</dbReference>
<dbReference type="GO" id="GO:0016409">
    <property type="term" value="F:palmitoyltransferase activity"/>
    <property type="evidence" value="ECO:0007669"/>
    <property type="project" value="InterPro"/>
</dbReference>
<dbReference type="InterPro" id="IPR016167">
    <property type="entry name" value="FAD-bd_PCMH_sub1"/>
</dbReference>
<dbReference type="PANTHER" id="PTHR46568:SF1">
    <property type="entry name" value="ALKYLDIHYDROXYACETONEPHOSPHATE SYNTHASE, PEROXISOMAL"/>
    <property type="match status" value="1"/>
</dbReference>
<feature type="binding site" evidence="13">
    <location>
        <begin position="242"/>
        <end position="245"/>
    </location>
    <ligand>
        <name>FAD</name>
        <dbReference type="ChEBI" id="CHEBI:57692"/>
    </ligand>
</feature>
<dbReference type="Pfam" id="PF02913">
    <property type="entry name" value="FAD-oxidase_C"/>
    <property type="match status" value="1"/>
</dbReference>
<keyword evidence="8 15" id="KW-1133">Transmembrane helix</keyword>
<keyword evidence="7 13" id="KW-0274">FAD</keyword>
<feature type="binding site" evidence="13">
    <location>
        <begin position="229"/>
        <end position="235"/>
    </location>
    <ligand>
        <name>FAD</name>
        <dbReference type="ChEBI" id="CHEBI:57692"/>
    </ligand>
</feature>
<evidence type="ECO:0000313" key="17">
    <source>
        <dbReference type="EMBL" id="CAD5213347.1"/>
    </source>
</evidence>
<feature type="binding site" evidence="12">
    <location>
        <position position="406"/>
    </location>
    <ligand>
        <name>substrate</name>
    </ligand>
</feature>